<protein>
    <submittedName>
        <fullName evidence="3">Uncharacterized protein</fullName>
    </submittedName>
</protein>
<dbReference type="KEGG" id="cyt:cce_4172"/>
<keyword evidence="2" id="KW-1133">Transmembrane helix</keyword>
<keyword evidence="2" id="KW-0472">Membrane</keyword>
<proteinExistence type="predicted"/>
<dbReference type="eggNOG" id="ENOG5030QW6">
    <property type="taxonomic scope" value="Bacteria"/>
</dbReference>
<gene>
    <name evidence="3" type="ordered locus">cce_4172</name>
</gene>
<feature type="compositionally biased region" description="Low complexity" evidence="1">
    <location>
        <begin position="84"/>
        <end position="95"/>
    </location>
</feature>
<sequence length="126" mass="14479">MLILSALSSIVFLFLPVYFFFANLFVNFISSPHNFTIDELPFVVTIHHSDVSEDAAVNNKDKKENDKKSHTKKWDFTESQYNSQQPTKQQPYNQQMKSQIEQSSSGIRGTSEDATLLRIYLNKGNN</sequence>
<feature type="transmembrane region" description="Helical" evidence="2">
    <location>
        <begin position="6"/>
        <end position="26"/>
    </location>
</feature>
<evidence type="ECO:0000256" key="2">
    <source>
        <dbReference type="SAM" id="Phobius"/>
    </source>
</evidence>
<dbReference type="OrthoDB" id="583103at2"/>
<dbReference type="STRING" id="43989.cce_4172"/>
<feature type="compositionally biased region" description="Basic and acidic residues" evidence="1">
    <location>
        <begin position="59"/>
        <end position="76"/>
    </location>
</feature>
<evidence type="ECO:0000313" key="4">
    <source>
        <dbReference type="Proteomes" id="UP000001203"/>
    </source>
</evidence>
<dbReference type="EMBL" id="CP000806">
    <property type="protein sequence ID" value="ACB53520.1"/>
    <property type="molecule type" value="Genomic_DNA"/>
</dbReference>
<dbReference type="HOGENOM" id="CLU_1977841_0_0_3"/>
<keyword evidence="2" id="KW-0812">Transmembrane</keyword>
<name>B1WRS9_CROS5</name>
<feature type="region of interest" description="Disordered" evidence="1">
    <location>
        <begin position="54"/>
        <end position="109"/>
    </location>
</feature>
<keyword evidence="4" id="KW-1185">Reference proteome</keyword>
<feature type="compositionally biased region" description="Polar residues" evidence="1">
    <location>
        <begin position="96"/>
        <end position="108"/>
    </location>
</feature>
<accession>B1WRS9</accession>
<evidence type="ECO:0000313" key="3">
    <source>
        <dbReference type="EMBL" id="ACB53520.1"/>
    </source>
</evidence>
<reference evidence="3 4" key="1">
    <citation type="journal article" date="2008" name="Proc. Natl. Acad. Sci. U.S.A.">
        <title>The genome of Cyanothece 51142, a unicellular diazotrophic cyanobacterium important in the marine nitrogen cycle.</title>
        <authorList>
            <person name="Welsh E.A."/>
            <person name="Liberton M."/>
            <person name="Stoeckel J."/>
            <person name="Loh T."/>
            <person name="Elvitigala T."/>
            <person name="Wang C."/>
            <person name="Wollam A."/>
            <person name="Fulton R.S."/>
            <person name="Clifton S.W."/>
            <person name="Jacobs J.M."/>
            <person name="Aurora R."/>
            <person name="Ghosh B.K."/>
            <person name="Sherman L.A."/>
            <person name="Smith R.D."/>
            <person name="Wilson R.K."/>
            <person name="Pakrasi H.B."/>
        </authorList>
    </citation>
    <scope>NUCLEOTIDE SEQUENCE [LARGE SCALE GENOMIC DNA]</scope>
    <source>
        <strain evidence="4">ATCC 51142 / BH68</strain>
    </source>
</reference>
<dbReference type="AlphaFoldDB" id="B1WRS9"/>
<dbReference type="Proteomes" id="UP000001203">
    <property type="component" value="Chromosome circular"/>
</dbReference>
<organism evidence="3 4">
    <name type="scientific">Crocosphaera subtropica (strain ATCC 51142 / BH68)</name>
    <name type="common">Cyanothece sp. (strain ATCC 51142)</name>
    <dbReference type="NCBI Taxonomy" id="43989"/>
    <lineage>
        <taxon>Bacteria</taxon>
        <taxon>Bacillati</taxon>
        <taxon>Cyanobacteriota</taxon>
        <taxon>Cyanophyceae</taxon>
        <taxon>Oscillatoriophycideae</taxon>
        <taxon>Chroococcales</taxon>
        <taxon>Aphanothecaceae</taxon>
        <taxon>Crocosphaera</taxon>
        <taxon>Crocosphaera subtropica</taxon>
    </lineage>
</organism>
<evidence type="ECO:0000256" key="1">
    <source>
        <dbReference type="SAM" id="MobiDB-lite"/>
    </source>
</evidence>
<dbReference type="RefSeq" id="WP_009543751.1">
    <property type="nucleotide sequence ID" value="NC_010546.1"/>
</dbReference>